<evidence type="ECO:0000313" key="2">
    <source>
        <dbReference type="Proteomes" id="UP000019681"/>
    </source>
</evidence>
<protein>
    <submittedName>
        <fullName evidence="1">Uncharacterized protein</fullName>
    </submittedName>
</protein>
<comment type="caution">
    <text evidence="1">The sequence shown here is derived from an EMBL/GenBank/DDBJ whole genome shotgun (WGS) entry which is preliminary data.</text>
</comment>
<name>A0A017RS63_9CLOT</name>
<reference evidence="1 2" key="1">
    <citation type="journal article" date="2014" name="Genome Announc.">
        <title>Draft Genome Sequence of Fervidicella metallireducens Strain AeBT, an Iron-Reducing Thermoanaerobe from the Great Artesian Basin.</title>
        <authorList>
            <person name="Patel B.K."/>
        </authorList>
    </citation>
    <scope>NUCLEOTIDE SEQUENCE [LARGE SCALE GENOMIC DNA]</scope>
    <source>
        <strain evidence="1 2">AeB</strain>
    </source>
</reference>
<dbReference type="Proteomes" id="UP000019681">
    <property type="component" value="Unassembled WGS sequence"/>
</dbReference>
<accession>A0A017RS63</accession>
<proteinExistence type="predicted"/>
<keyword evidence="2" id="KW-1185">Reference proteome</keyword>
<sequence>MLYPAELWAQLLTILYLFMYSLSTSLKPVFWNQCIITSKIKNSPVLLKSLGAGGGT</sequence>
<dbReference type="AlphaFoldDB" id="A0A017RS63"/>
<evidence type="ECO:0000313" key="1">
    <source>
        <dbReference type="EMBL" id="EYE87568.1"/>
    </source>
</evidence>
<dbReference type="EMBL" id="AZQP01000048">
    <property type="protein sequence ID" value="EYE87568.1"/>
    <property type="molecule type" value="Genomic_DNA"/>
</dbReference>
<organism evidence="1 2">
    <name type="scientific">Fervidicella metallireducens AeB</name>
    <dbReference type="NCBI Taxonomy" id="1403537"/>
    <lineage>
        <taxon>Bacteria</taxon>
        <taxon>Bacillati</taxon>
        <taxon>Bacillota</taxon>
        <taxon>Clostridia</taxon>
        <taxon>Eubacteriales</taxon>
        <taxon>Clostridiaceae</taxon>
        <taxon>Fervidicella</taxon>
    </lineage>
</organism>
<gene>
    <name evidence="1" type="ORF">Q428_12555</name>
</gene>